<dbReference type="AlphaFoldDB" id="A0A813FV40"/>
<name>A0A813FV40_POLGL</name>
<comment type="caution">
    <text evidence="2">The sequence shown here is derived from an EMBL/GenBank/DDBJ whole genome shotgun (WGS) entry which is preliminary data.</text>
</comment>
<evidence type="ECO:0000313" key="2">
    <source>
        <dbReference type="EMBL" id="CAE8617754.1"/>
    </source>
</evidence>
<protein>
    <submittedName>
        <fullName evidence="2">Uncharacterized protein</fullName>
    </submittedName>
</protein>
<sequence length="110" mass="11960">MSLQGGGRQCLVPVQLCSSAQAREGVWPKSALEAASICQEVGFVFTSAGRPSLAPAENHQQQQHQQQQQQQQQTHSHLCMGLAVPMALCFLAAARLRTPRSDRKARLAPL</sequence>
<evidence type="ECO:0000313" key="3">
    <source>
        <dbReference type="Proteomes" id="UP000654075"/>
    </source>
</evidence>
<gene>
    <name evidence="2" type="ORF">PGLA1383_LOCUS35413</name>
</gene>
<reference evidence="2" key="1">
    <citation type="submission" date="2021-02" db="EMBL/GenBank/DDBJ databases">
        <authorList>
            <person name="Dougan E. K."/>
            <person name="Rhodes N."/>
            <person name="Thang M."/>
            <person name="Chan C."/>
        </authorList>
    </citation>
    <scope>NUCLEOTIDE SEQUENCE</scope>
</reference>
<organism evidence="2 3">
    <name type="scientific">Polarella glacialis</name>
    <name type="common">Dinoflagellate</name>
    <dbReference type="NCBI Taxonomy" id="89957"/>
    <lineage>
        <taxon>Eukaryota</taxon>
        <taxon>Sar</taxon>
        <taxon>Alveolata</taxon>
        <taxon>Dinophyceae</taxon>
        <taxon>Suessiales</taxon>
        <taxon>Suessiaceae</taxon>
        <taxon>Polarella</taxon>
    </lineage>
</organism>
<feature type="region of interest" description="Disordered" evidence="1">
    <location>
        <begin position="50"/>
        <end position="74"/>
    </location>
</feature>
<proteinExistence type="predicted"/>
<dbReference type="EMBL" id="CAJNNV010026274">
    <property type="protein sequence ID" value="CAE8617754.1"/>
    <property type="molecule type" value="Genomic_DNA"/>
</dbReference>
<keyword evidence="3" id="KW-1185">Reference proteome</keyword>
<evidence type="ECO:0000256" key="1">
    <source>
        <dbReference type="SAM" id="MobiDB-lite"/>
    </source>
</evidence>
<feature type="compositionally biased region" description="Low complexity" evidence="1">
    <location>
        <begin position="59"/>
        <end position="73"/>
    </location>
</feature>
<accession>A0A813FV40</accession>
<feature type="non-terminal residue" evidence="2">
    <location>
        <position position="1"/>
    </location>
</feature>
<dbReference type="Proteomes" id="UP000654075">
    <property type="component" value="Unassembled WGS sequence"/>
</dbReference>